<evidence type="ECO:0000256" key="8">
    <source>
        <dbReference type="SAM" id="Phobius"/>
    </source>
</evidence>
<accession>X0TEZ9</accession>
<comment type="subcellular location">
    <subcellularLocation>
        <location evidence="1">Cell membrane</location>
        <topology evidence="1">Multi-pass membrane protein</topology>
    </subcellularLocation>
</comment>
<reference evidence="10" key="1">
    <citation type="journal article" date="2014" name="Front. Microbiol.">
        <title>High frequency of phylogenetically diverse reductive dehalogenase-homologous genes in deep subseafloor sedimentary metagenomes.</title>
        <authorList>
            <person name="Kawai M."/>
            <person name="Futagami T."/>
            <person name="Toyoda A."/>
            <person name="Takaki Y."/>
            <person name="Nishi S."/>
            <person name="Hori S."/>
            <person name="Arai W."/>
            <person name="Tsubouchi T."/>
            <person name="Morono Y."/>
            <person name="Uchiyama I."/>
            <person name="Ito T."/>
            <person name="Fujiyama A."/>
            <person name="Inagaki F."/>
            <person name="Takami H."/>
        </authorList>
    </citation>
    <scope>NUCLEOTIDE SEQUENCE</scope>
    <source>
        <strain evidence="10">Expedition CK06-06</strain>
    </source>
</reference>
<feature type="region of interest" description="Disordered" evidence="7">
    <location>
        <begin position="225"/>
        <end position="270"/>
    </location>
</feature>
<dbReference type="EMBL" id="BARS01018197">
    <property type="protein sequence ID" value="GAF91784.1"/>
    <property type="molecule type" value="Genomic_DNA"/>
</dbReference>
<protein>
    <recommendedName>
        <fullName evidence="9">MotA/TolQ/ExbB proton channel domain-containing protein</fullName>
    </recommendedName>
</protein>
<evidence type="ECO:0000256" key="7">
    <source>
        <dbReference type="SAM" id="MobiDB-lite"/>
    </source>
</evidence>
<feature type="transmembrane region" description="Helical" evidence="8">
    <location>
        <begin position="136"/>
        <end position="163"/>
    </location>
</feature>
<comment type="similarity">
    <text evidence="2">Belongs to the ExbB/TolQ family.</text>
</comment>
<keyword evidence="6 8" id="KW-0472">Membrane</keyword>
<evidence type="ECO:0000256" key="5">
    <source>
        <dbReference type="ARBA" id="ARBA00022989"/>
    </source>
</evidence>
<dbReference type="InterPro" id="IPR050790">
    <property type="entry name" value="ExbB/TolQ_transport"/>
</dbReference>
<evidence type="ECO:0000256" key="1">
    <source>
        <dbReference type="ARBA" id="ARBA00004651"/>
    </source>
</evidence>
<feature type="compositionally biased region" description="Basic and acidic residues" evidence="7">
    <location>
        <begin position="261"/>
        <end position="270"/>
    </location>
</feature>
<name>X0TEZ9_9ZZZZ</name>
<dbReference type="PANTHER" id="PTHR30625">
    <property type="entry name" value="PROTEIN TOLQ"/>
    <property type="match status" value="1"/>
</dbReference>
<dbReference type="AlphaFoldDB" id="X0TEZ9"/>
<gene>
    <name evidence="10" type="ORF">S01H1_29643</name>
</gene>
<organism evidence="10">
    <name type="scientific">marine sediment metagenome</name>
    <dbReference type="NCBI Taxonomy" id="412755"/>
    <lineage>
        <taxon>unclassified sequences</taxon>
        <taxon>metagenomes</taxon>
        <taxon>ecological metagenomes</taxon>
    </lineage>
</organism>
<evidence type="ECO:0000256" key="4">
    <source>
        <dbReference type="ARBA" id="ARBA00022692"/>
    </source>
</evidence>
<evidence type="ECO:0000256" key="6">
    <source>
        <dbReference type="ARBA" id="ARBA00023136"/>
    </source>
</evidence>
<evidence type="ECO:0000259" key="9">
    <source>
        <dbReference type="Pfam" id="PF01618"/>
    </source>
</evidence>
<keyword evidence="4 8" id="KW-0812">Transmembrane</keyword>
<evidence type="ECO:0000256" key="2">
    <source>
        <dbReference type="ARBA" id="ARBA00010442"/>
    </source>
</evidence>
<dbReference type="GO" id="GO:0017038">
    <property type="term" value="P:protein import"/>
    <property type="evidence" value="ECO:0007669"/>
    <property type="project" value="TreeGrafter"/>
</dbReference>
<feature type="domain" description="MotA/TolQ/ExbB proton channel" evidence="9">
    <location>
        <begin position="108"/>
        <end position="208"/>
    </location>
</feature>
<keyword evidence="3" id="KW-1003">Cell membrane</keyword>
<sequence length="270" mass="29459">ALITTIRANFSSVATEAAQSRTFFEQFVVAGGPIVWFILLPMSLITVYLAAEHGLTIRRKKLLPEAIGTDVIEIIRHSGPGQLEAQIADRSDFVSVAVVEAVTKGRGDWFRMRSLLAESLQDQAGGLLRRIEWLNLIGNVSPMVGLFGTVFGMIKLFNAIVIAGGQPQPAQLADGISVALVTTFWGLFIAIPALAIHGVFRNRIETLASDAVVEAENIIPEIRSRLRKQSRPEQPKQKHPVQGPARKPIKVIGKPSLSSNDKVKEKDLCP</sequence>
<dbReference type="InterPro" id="IPR002898">
    <property type="entry name" value="MotA_ExbB_proton_chnl"/>
</dbReference>
<comment type="caution">
    <text evidence="10">The sequence shown here is derived from an EMBL/GenBank/DDBJ whole genome shotgun (WGS) entry which is preliminary data.</text>
</comment>
<proteinExistence type="inferred from homology"/>
<evidence type="ECO:0000313" key="10">
    <source>
        <dbReference type="EMBL" id="GAF91784.1"/>
    </source>
</evidence>
<dbReference type="Pfam" id="PF01618">
    <property type="entry name" value="MotA_ExbB"/>
    <property type="match status" value="1"/>
</dbReference>
<evidence type="ECO:0000256" key="3">
    <source>
        <dbReference type="ARBA" id="ARBA00022475"/>
    </source>
</evidence>
<feature type="transmembrane region" description="Helical" evidence="8">
    <location>
        <begin position="175"/>
        <end position="196"/>
    </location>
</feature>
<dbReference type="GO" id="GO:0005886">
    <property type="term" value="C:plasma membrane"/>
    <property type="evidence" value="ECO:0007669"/>
    <property type="project" value="UniProtKB-SubCell"/>
</dbReference>
<feature type="non-terminal residue" evidence="10">
    <location>
        <position position="1"/>
    </location>
</feature>
<dbReference type="PANTHER" id="PTHR30625:SF17">
    <property type="entry name" value="TOLQ-RELATED"/>
    <property type="match status" value="1"/>
</dbReference>
<feature type="transmembrane region" description="Helical" evidence="8">
    <location>
        <begin position="34"/>
        <end position="51"/>
    </location>
</feature>
<keyword evidence="5 8" id="KW-1133">Transmembrane helix</keyword>